<protein>
    <submittedName>
        <fullName evidence="1">Uncharacterized protein</fullName>
    </submittedName>
</protein>
<dbReference type="EMBL" id="GBXM01030773">
    <property type="protein sequence ID" value="JAH77804.1"/>
    <property type="molecule type" value="Transcribed_RNA"/>
</dbReference>
<sequence>MASCSPAGADRSPLCICRFDHPSIRHLHFELSVRQVGVNGVPLLYGHAPDGQHGLDKEHI</sequence>
<name>A0A0E9VI66_ANGAN</name>
<proteinExistence type="predicted"/>
<reference evidence="1" key="2">
    <citation type="journal article" date="2015" name="Fish Shellfish Immunol.">
        <title>Early steps in the European eel (Anguilla anguilla)-Vibrio vulnificus interaction in the gills: Role of the RtxA13 toxin.</title>
        <authorList>
            <person name="Callol A."/>
            <person name="Pajuelo D."/>
            <person name="Ebbesson L."/>
            <person name="Teles M."/>
            <person name="MacKenzie S."/>
            <person name="Amaro C."/>
        </authorList>
    </citation>
    <scope>NUCLEOTIDE SEQUENCE</scope>
</reference>
<accession>A0A0E9VI66</accession>
<organism evidence="1">
    <name type="scientific">Anguilla anguilla</name>
    <name type="common">European freshwater eel</name>
    <name type="synonym">Muraena anguilla</name>
    <dbReference type="NCBI Taxonomy" id="7936"/>
    <lineage>
        <taxon>Eukaryota</taxon>
        <taxon>Metazoa</taxon>
        <taxon>Chordata</taxon>
        <taxon>Craniata</taxon>
        <taxon>Vertebrata</taxon>
        <taxon>Euteleostomi</taxon>
        <taxon>Actinopterygii</taxon>
        <taxon>Neopterygii</taxon>
        <taxon>Teleostei</taxon>
        <taxon>Anguilliformes</taxon>
        <taxon>Anguillidae</taxon>
        <taxon>Anguilla</taxon>
    </lineage>
</organism>
<dbReference type="AlphaFoldDB" id="A0A0E9VI66"/>
<reference evidence="1" key="1">
    <citation type="submission" date="2014-11" db="EMBL/GenBank/DDBJ databases">
        <authorList>
            <person name="Amaro Gonzalez C."/>
        </authorList>
    </citation>
    <scope>NUCLEOTIDE SEQUENCE</scope>
</reference>
<evidence type="ECO:0000313" key="1">
    <source>
        <dbReference type="EMBL" id="JAH77804.1"/>
    </source>
</evidence>